<evidence type="ECO:0000256" key="2">
    <source>
        <dbReference type="ARBA" id="ARBA00012000"/>
    </source>
</evidence>
<dbReference type="AlphaFoldDB" id="A0A3G9INA5"/>
<dbReference type="Gene3D" id="1.10.340.30">
    <property type="entry name" value="Hypothetical protein, domain 2"/>
    <property type="match status" value="1"/>
</dbReference>
<keyword evidence="7" id="KW-1185">Reference proteome</keyword>
<evidence type="ECO:0000313" key="7">
    <source>
        <dbReference type="Proteomes" id="UP000275368"/>
    </source>
</evidence>
<dbReference type="SUPFAM" id="SSF48150">
    <property type="entry name" value="DNA-glycosylase"/>
    <property type="match status" value="1"/>
</dbReference>
<dbReference type="Gene3D" id="1.10.1670.40">
    <property type="match status" value="1"/>
</dbReference>
<dbReference type="EC" id="3.2.2.21" evidence="2"/>
<feature type="domain" description="HhH-GPD" evidence="5">
    <location>
        <begin position="58"/>
        <end position="199"/>
    </location>
</feature>
<dbReference type="PANTHER" id="PTHR43003:SF5">
    <property type="entry name" value="DNA-3-METHYLADENINE GLYCOSYLASE"/>
    <property type="match status" value="1"/>
</dbReference>
<accession>A0A3G9INA5</accession>
<dbReference type="GO" id="GO:0006285">
    <property type="term" value="P:base-excision repair, AP site formation"/>
    <property type="evidence" value="ECO:0007669"/>
    <property type="project" value="TreeGrafter"/>
</dbReference>
<dbReference type="GO" id="GO:0006307">
    <property type="term" value="P:DNA alkylation repair"/>
    <property type="evidence" value="ECO:0007669"/>
    <property type="project" value="TreeGrafter"/>
</dbReference>
<dbReference type="CDD" id="cd00056">
    <property type="entry name" value="ENDO3c"/>
    <property type="match status" value="1"/>
</dbReference>
<protein>
    <recommendedName>
        <fullName evidence="2">DNA-3-methyladenine glycosylase II</fullName>
        <ecNumber evidence="2">3.2.2.21</ecNumber>
    </recommendedName>
</protein>
<dbReference type="GO" id="GO:0043916">
    <property type="term" value="F:DNA-7-methylguanine glycosylase activity"/>
    <property type="evidence" value="ECO:0007669"/>
    <property type="project" value="TreeGrafter"/>
</dbReference>
<evidence type="ECO:0000259" key="5">
    <source>
        <dbReference type="SMART" id="SM00478"/>
    </source>
</evidence>
<dbReference type="GO" id="GO:0032131">
    <property type="term" value="F:alkylated DNA binding"/>
    <property type="evidence" value="ECO:0007669"/>
    <property type="project" value="TreeGrafter"/>
</dbReference>
<dbReference type="SMART" id="SM00478">
    <property type="entry name" value="ENDO3c"/>
    <property type="match status" value="1"/>
</dbReference>
<evidence type="ECO:0000256" key="1">
    <source>
        <dbReference type="ARBA" id="ARBA00000086"/>
    </source>
</evidence>
<dbReference type="GO" id="GO:0008725">
    <property type="term" value="F:DNA-3-methyladenine glycosylase activity"/>
    <property type="evidence" value="ECO:0007669"/>
    <property type="project" value="TreeGrafter"/>
</dbReference>
<dbReference type="InterPro" id="IPR003265">
    <property type="entry name" value="HhH-GPD_domain"/>
</dbReference>
<reference evidence="6 7" key="1">
    <citation type="submission" date="2018-11" db="EMBL/GenBank/DDBJ databases">
        <title>Complete genome sequence of Paenibacillus baekrokdamisoli strain KCTC 33723.</title>
        <authorList>
            <person name="Kang S.W."/>
            <person name="Lee K.C."/>
            <person name="Kim K.K."/>
            <person name="Kim J.S."/>
            <person name="Kim D.S."/>
            <person name="Ko S.H."/>
            <person name="Yang S.H."/>
            <person name="Lee J.S."/>
        </authorList>
    </citation>
    <scope>NUCLEOTIDE SEQUENCE [LARGE SCALE GENOMIC DNA]</scope>
    <source>
        <strain evidence="6 7">KCTC 33723</strain>
    </source>
</reference>
<keyword evidence="4" id="KW-0234">DNA repair</keyword>
<dbReference type="PANTHER" id="PTHR43003">
    <property type="entry name" value="DNA-3-METHYLADENINE GLYCOSYLASE"/>
    <property type="match status" value="1"/>
</dbReference>
<sequence length="210" mass="23728">MEENYLQTIKTKYFDYGKEEMDYLASLDETLGAAMARMGRVERVIIPDLFTALIYAIVGQLISVKAVRTIWERMQVKFGEISPQNLAMQTADEIQSCGMTMKKAVCINNIAQMIAQGAFNLDELNDLSDTEVINKLMTLNGVGKWTAEMMLINAMERPDVVSWGDIAIRRGMMKLYGLPAITKGQFDEYRLGYSPFGSVASIFLWEISFE</sequence>
<dbReference type="Pfam" id="PF00730">
    <property type="entry name" value="HhH-GPD"/>
    <property type="match status" value="1"/>
</dbReference>
<dbReference type="GO" id="GO:0032993">
    <property type="term" value="C:protein-DNA complex"/>
    <property type="evidence" value="ECO:0007669"/>
    <property type="project" value="TreeGrafter"/>
</dbReference>
<name>A0A3G9INA5_9BACL</name>
<dbReference type="InterPro" id="IPR011257">
    <property type="entry name" value="DNA_glycosylase"/>
</dbReference>
<evidence type="ECO:0000256" key="4">
    <source>
        <dbReference type="ARBA" id="ARBA00023204"/>
    </source>
</evidence>
<comment type="catalytic activity">
    <reaction evidence="1">
        <text>Hydrolysis of alkylated DNA, releasing 3-methyladenine, 3-methylguanine, 7-methylguanine and 7-methyladenine.</text>
        <dbReference type="EC" id="3.2.2.21"/>
    </reaction>
</comment>
<evidence type="ECO:0000313" key="6">
    <source>
        <dbReference type="EMBL" id="BBH19702.1"/>
    </source>
</evidence>
<dbReference type="KEGG" id="pbk:Back11_10470"/>
<evidence type="ECO:0000256" key="3">
    <source>
        <dbReference type="ARBA" id="ARBA00022763"/>
    </source>
</evidence>
<dbReference type="GO" id="GO:0005737">
    <property type="term" value="C:cytoplasm"/>
    <property type="evidence" value="ECO:0007669"/>
    <property type="project" value="TreeGrafter"/>
</dbReference>
<organism evidence="6 7">
    <name type="scientific">Paenibacillus baekrokdamisoli</name>
    <dbReference type="NCBI Taxonomy" id="1712516"/>
    <lineage>
        <taxon>Bacteria</taxon>
        <taxon>Bacillati</taxon>
        <taxon>Bacillota</taxon>
        <taxon>Bacilli</taxon>
        <taxon>Bacillales</taxon>
        <taxon>Paenibacillaceae</taxon>
        <taxon>Paenibacillus</taxon>
    </lineage>
</organism>
<gene>
    <name evidence="6" type="ORF">Back11_10470</name>
</gene>
<dbReference type="Proteomes" id="UP000275368">
    <property type="component" value="Chromosome"/>
</dbReference>
<keyword evidence="3" id="KW-0227">DNA damage</keyword>
<dbReference type="EMBL" id="AP019308">
    <property type="protein sequence ID" value="BBH19702.1"/>
    <property type="molecule type" value="Genomic_DNA"/>
</dbReference>
<proteinExistence type="predicted"/>
<dbReference type="InterPro" id="IPR051912">
    <property type="entry name" value="Alkylbase_DNA_Glycosylase/TA"/>
</dbReference>